<evidence type="ECO:0000313" key="3">
    <source>
        <dbReference type="EMBL" id="MBR7838525.1"/>
    </source>
</evidence>
<protein>
    <recommendedName>
        <fullName evidence="2">Copper homeostasis protein cutC homolog</fullName>
    </recommendedName>
</protein>
<gene>
    <name evidence="3" type="ORF">KDL01_34985</name>
</gene>
<feature type="non-terminal residue" evidence="3">
    <location>
        <position position="201"/>
    </location>
</feature>
<reference evidence="3" key="1">
    <citation type="submission" date="2021-04" db="EMBL/GenBank/DDBJ databases">
        <title>Genome based classification of Actinospica acidithermotolerans sp. nov., an actinobacterium isolated from an Indonesian hot spring.</title>
        <authorList>
            <person name="Kusuma A.B."/>
            <person name="Putra K.E."/>
            <person name="Nafisah S."/>
            <person name="Loh J."/>
            <person name="Nouioui I."/>
            <person name="Goodfellow M."/>
        </authorList>
    </citation>
    <scope>NUCLEOTIDE SEQUENCE</scope>
    <source>
        <strain evidence="3">CSCA 57</strain>
    </source>
</reference>
<dbReference type="Proteomes" id="UP000675781">
    <property type="component" value="Unassembled WGS sequence"/>
</dbReference>
<dbReference type="RefSeq" id="WP_212532981.1">
    <property type="nucleotide sequence ID" value="NZ_JAGSOG010000299.1"/>
</dbReference>
<accession>A0A941EVH3</accession>
<dbReference type="EMBL" id="JAGSOG010000299">
    <property type="protein sequence ID" value="MBR7838525.1"/>
    <property type="molecule type" value="Genomic_DNA"/>
</dbReference>
<sequence length="201" mass="20729">MPNGLLEVIAVDAEDARRAVSAGAHRLELVSSMRYAGFCPTPETVEAVLSAVDLPVRVMLRLREGFGAGGPAGVDALIEAAERLRAAGAREFVWGWLDEQGAVDLSSVTAVIEALGPLPWTFHKAVDDASVDRAALFAAIRALPGLDTVLTSGGPVPAGQGAEVLAAEAAREAGLGEDALHLHRLAELHLVAGDGRAAGCL</sequence>
<dbReference type="AlphaFoldDB" id="A0A941EVH3"/>
<comment type="caution">
    <text evidence="3">The sequence shown here is derived from an EMBL/GenBank/DDBJ whole genome shotgun (WGS) entry which is preliminary data.</text>
</comment>
<organism evidence="3 4">
    <name type="scientific">Actinospica durhamensis</name>
    <dbReference type="NCBI Taxonomy" id="1508375"/>
    <lineage>
        <taxon>Bacteria</taxon>
        <taxon>Bacillati</taxon>
        <taxon>Actinomycetota</taxon>
        <taxon>Actinomycetes</taxon>
        <taxon>Catenulisporales</taxon>
        <taxon>Actinospicaceae</taxon>
        <taxon>Actinospica</taxon>
    </lineage>
</organism>
<keyword evidence="4" id="KW-1185">Reference proteome</keyword>
<dbReference type="PANTHER" id="PTHR12598:SF0">
    <property type="entry name" value="COPPER HOMEOSTASIS PROTEIN CUTC HOMOLOG"/>
    <property type="match status" value="1"/>
</dbReference>
<dbReference type="PANTHER" id="PTHR12598">
    <property type="entry name" value="COPPER HOMEOSTASIS PROTEIN CUTC"/>
    <property type="match status" value="1"/>
</dbReference>
<dbReference type="GO" id="GO:0005507">
    <property type="term" value="F:copper ion binding"/>
    <property type="evidence" value="ECO:0007669"/>
    <property type="project" value="TreeGrafter"/>
</dbReference>
<evidence type="ECO:0000256" key="2">
    <source>
        <dbReference type="ARBA" id="ARBA00019014"/>
    </source>
</evidence>
<evidence type="ECO:0000256" key="1">
    <source>
        <dbReference type="ARBA" id="ARBA00007768"/>
    </source>
</evidence>
<dbReference type="InterPro" id="IPR036822">
    <property type="entry name" value="CutC-like_dom_sf"/>
</dbReference>
<dbReference type="Pfam" id="PF03932">
    <property type="entry name" value="CutC"/>
    <property type="match status" value="1"/>
</dbReference>
<dbReference type="InterPro" id="IPR005627">
    <property type="entry name" value="CutC-like"/>
</dbReference>
<proteinExistence type="inferred from homology"/>
<comment type="similarity">
    <text evidence="1">Belongs to the CutC family.</text>
</comment>
<name>A0A941EVH3_9ACTN</name>
<evidence type="ECO:0000313" key="4">
    <source>
        <dbReference type="Proteomes" id="UP000675781"/>
    </source>
</evidence>
<dbReference type="SUPFAM" id="SSF110395">
    <property type="entry name" value="CutC-like"/>
    <property type="match status" value="1"/>
</dbReference>
<dbReference type="Gene3D" id="3.20.20.380">
    <property type="entry name" value="Copper homeostasis (CutC) domain"/>
    <property type="match status" value="1"/>
</dbReference>